<protein>
    <submittedName>
        <fullName evidence="7">SAM-dependent methyltransferase</fullName>
    </submittedName>
</protein>
<evidence type="ECO:0000313" key="8">
    <source>
        <dbReference type="Proteomes" id="UP001168528"/>
    </source>
</evidence>
<reference evidence="7" key="1">
    <citation type="submission" date="2023-07" db="EMBL/GenBank/DDBJ databases">
        <title>The genome sequence of Rhodocytophaga aerolata KACC 12507.</title>
        <authorList>
            <person name="Zhang X."/>
        </authorList>
    </citation>
    <scope>NUCLEOTIDE SEQUENCE</scope>
    <source>
        <strain evidence="7">KACC 12507</strain>
    </source>
</reference>
<dbReference type="GO" id="GO:0032259">
    <property type="term" value="P:methylation"/>
    <property type="evidence" value="ECO:0007669"/>
    <property type="project" value="UniProtKB-KW"/>
</dbReference>
<keyword evidence="1" id="KW-0963">Cytoplasm</keyword>
<dbReference type="PANTHER" id="PTHR46111">
    <property type="entry name" value="RIBOSOMAL RNA SMALL SUBUNIT METHYLTRANSFERASE I"/>
    <property type="match status" value="1"/>
</dbReference>
<feature type="domain" description="Tetrapyrrole methylase" evidence="6">
    <location>
        <begin position="25"/>
        <end position="218"/>
    </location>
</feature>
<proteinExistence type="predicted"/>
<keyword evidence="2" id="KW-0698">rRNA processing</keyword>
<dbReference type="InterPro" id="IPR035996">
    <property type="entry name" value="4pyrrol_Methylase_sf"/>
</dbReference>
<dbReference type="Proteomes" id="UP001168528">
    <property type="component" value="Unassembled WGS sequence"/>
</dbReference>
<dbReference type="SUPFAM" id="SSF53790">
    <property type="entry name" value="Tetrapyrrole methylase"/>
    <property type="match status" value="1"/>
</dbReference>
<name>A0ABT8R6X6_9BACT</name>
<dbReference type="Gene3D" id="3.30.950.10">
    <property type="entry name" value="Methyltransferase, Cobalt-precorrin-4 Transmethylase, Domain 2"/>
    <property type="match status" value="1"/>
</dbReference>
<evidence type="ECO:0000256" key="5">
    <source>
        <dbReference type="ARBA" id="ARBA00022691"/>
    </source>
</evidence>
<dbReference type="InterPro" id="IPR008189">
    <property type="entry name" value="rRNA_ssu_MeTfrase_I"/>
</dbReference>
<dbReference type="InterPro" id="IPR014776">
    <property type="entry name" value="4pyrrole_Mease_sub2"/>
</dbReference>
<dbReference type="RefSeq" id="WP_302038658.1">
    <property type="nucleotide sequence ID" value="NZ_JAUKPO010000008.1"/>
</dbReference>
<evidence type="ECO:0000256" key="3">
    <source>
        <dbReference type="ARBA" id="ARBA00022603"/>
    </source>
</evidence>
<dbReference type="PIRSF" id="PIRSF005917">
    <property type="entry name" value="MTase_YraL"/>
    <property type="match status" value="1"/>
</dbReference>
<gene>
    <name evidence="7" type="ORF">Q0590_16420</name>
</gene>
<dbReference type="CDD" id="cd11649">
    <property type="entry name" value="RsmI_like"/>
    <property type="match status" value="1"/>
</dbReference>
<organism evidence="7 8">
    <name type="scientific">Rhodocytophaga aerolata</name>
    <dbReference type="NCBI Taxonomy" id="455078"/>
    <lineage>
        <taxon>Bacteria</taxon>
        <taxon>Pseudomonadati</taxon>
        <taxon>Bacteroidota</taxon>
        <taxon>Cytophagia</taxon>
        <taxon>Cytophagales</taxon>
        <taxon>Rhodocytophagaceae</taxon>
        <taxon>Rhodocytophaga</taxon>
    </lineage>
</organism>
<evidence type="ECO:0000256" key="1">
    <source>
        <dbReference type="ARBA" id="ARBA00022490"/>
    </source>
</evidence>
<keyword evidence="5" id="KW-0949">S-adenosyl-L-methionine</keyword>
<dbReference type="InterPro" id="IPR000878">
    <property type="entry name" value="4pyrrol_Mease"/>
</dbReference>
<dbReference type="Gene3D" id="3.40.1010.10">
    <property type="entry name" value="Cobalt-precorrin-4 Transmethylase, Domain 1"/>
    <property type="match status" value="1"/>
</dbReference>
<sequence length="237" mass="26572">MNIKKGQLYLIPTVLAPGTNGQVLTSQIREVITQTDHFFVENIRTARRFIGELQTGKVIDDIQFYELNKDTVLNDIRKHFSLLKEGKNVGVISEAGCPGIADPGALAVKLAHEQGIRVIPLVGPSSILLALMASGFSGQSFVFHGYLPIDKGERARTVRQMEKEALQKNQTQIFMETPFRNNQLLEDLLTHCQPGTLLCIASNITAPDEFIRTMTAKEWKENKPDLHKKPTIFLLYK</sequence>
<keyword evidence="4" id="KW-0808">Transferase</keyword>
<evidence type="ECO:0000259" key="6">
    <source>
        <dbReference type="Pfam" id="PF00590"/>
    </source>
</evidence>
<comment type="caution">
    <text evidence="7">The sequence shown here is derived from an EMBL/GenBank/DDBJ whole genome shotgun (WGS) entry which is preliminary data.</text>
</comment>
<evidence type="ECO:0000256" key="2">
    <source>
        <dbReference type="ARBA" id="ARBA00022552"/>
    </source>
</evidence>
<keyword evidence="8" id="KW-1185">Reference proteome</keyword>
<evidence type="ECO:0000256" key="4">
    <source>
        <dbReference type="ARBA" id="ARBA00022679"/>
    </source>
</evidence>
<dbReference type="GO" id="GO:0008168">
    <property type="term" value="F:methyltransferase activity"/>
    <property type="evidence" value="ECO:0007669"/>
    <property type="project" value="UniProtKB-KW"/>
</dbReference>
<dbReference type="PANTHER" id="PTHR46111:SF2">
    <property type="entry name" value="SAM-DEPENDENT METHYLTRANSFERASE"/>
    <property type="match status" value="1"/>
</dbReference>
<dbReference type="EMBL" id="JAUKPO010000008">
    <property type="protein sequence ID" value="MDO1447858.1"/>
    <property type="molecule type" value="Genomic_DNA"/>
</dbReference>
<keyword evidence="3 7" id="KW-0489">Methyltransferase</keyword>
<dbReference type="InterPro" id="IPR014777">
    <property type="entry name" value="4pyrrole_Mease_sub1"/>
</dbReference>
<evidence type="ECO:0000313" key="7">
    <source>
        <dbReference type="EMBL" id="MDO1447858.1"/>
    </source>
</evidence>
<accession>A0ABT8R6X6</accession>
<dbReference type="Pfam" id="PF00590">
    <property type="entry name" value="TP_methylase"/>
    <property type="match status" value="1"/>
</dbReference>